<name>A0A1F7X714_9BACT</name>
<organism evidence="2 3">
    <name type="scientific">Candidatus Woesebacteria bacterium RBG_13_36_22</name>
    <dbReference type="NCBI Taxonomy" id="1802478"/>
    <lineage>
        <taxon>Bacteria</taxon>
        <taxon>Candidatus Woeseibacteriota</taxon>
    </lineage>
</organism>
<protein>
    <submittedName>
        <fullName evidence="2">Uncharacterized protein</fullName>
    </submittedName>
</protein>
<proteinExistence type="predicted"/>
<evidence type="ECO:0000313" key="3">
    <source>
        <dbReference type="Proteomes" id="UP000176939"/>
    </source>
</evidence>
<feature type="compositionally biased region" description="Basic and acidic residues" evidence="1">
    <location>
        <begin position="62"/>
        <end position="102"/>
    </location>
</feature>
<sequence length="102" mass="12029">MNEEIRDKEVEVSREEINRLKGISNPNVLKPKHTWLTKGGTKTKFVILEKAKGFRMAKYGKKLGEEESSSVKRERQQTGGWEPKRERMRELARRRREEEGSE</sequence>
<dbReference type="Proteomes" id="UP000176939">
    <property type="component" value="Unassembled WGS sequence"/>
</dbReference>
<reference evidence="2 3" key="1">
    <citation type="journal article" date="2016" name="Nat. Commun.">
        <title>Thousands of microbial genomes shed light on interconnected biogeochemical processes in an aquifer system.</title>
        <authorList>
            <person name="Anantharaman K."/>
            <person name="Brown C.T."/>
            <person name="Hug L.A."/>
            <person name="Sharon I."/>
            <person name="Castelle C.J."/>
            <person name="Probst A.J."/>
            <person name="Thomas B.C."/>
            <person name="Singh A."/>
            <person name="Wilkins M.J."/>
            <person name="Karaoz U."/>
            <person name="Brodie E.L."/>
            <person name="Williams K.H."/>
            <person name="Hubbard S.S."/>
            <person name="Banfield J.F."/>
        </authorList>
    </citation>
    <scope>NUCLEOTIDE SEQUENCE [LARGE SCALE GENOMIC DNA]</scope>
</reference>
<dbReference type="EMBL" id="MGFQ01000007">
    <property type="protein sequence ID" value="OGM10509.1"/>
    <property type="molecule type" value="Genomic_DNA"/>
</dbReference>
<feature type="region of interest" description="Disordered" evidence="1">
    <location>
        <begin position="60"/>
        <end position="102"/>
    </location>
</feature>
<dbReference type="AlphaFoldDB" id="A0A1F7X714"/>
<comment type="caution">
    <text evidence="2">The sequence shown here is derived from an EMBL/GenBank/DDBJ whole genome shotgun (WGS) entry which is preliminary data.</text>
</comment>
<accession>A0A1F7X714</accession>
<evidence type="ECO:0000256" key="1">
    <source>
        <dbReference type="SAM" id="MobiDB-lite"/>
    </source>
</evidence>
<gene>
    <name evidence="2" type="ORF">A2Z67_02810</name>
</gene>
<evidence type="ECO:0000313" key="2">
    <source>
        <dbReference type="EMBL" id="OGM10509.1"/>
    </source>
</evidence>